<dbReference type="AlphaFoldDB" id="A0A164ECX1"/>
<sequence length="63" mass="7114">LDGKKDVDGDPKNSFKDSKQATRTFHSKSTLSISYSVLHKFWDIKGLTGSLDDVFFATWFIAD</sequence>
<feature type="region of interest" description="Disordered" evidence="1">
    <location>
        <begin position="1"/>
        <end position="21"/>
    </location>
</feature>
<proteinExistence type="predicted"/>
<keyword evidence="3" id="KW-1185">Reference proteome</keyword>
<protein>
    <submittedName>
        <fullName evidence="2">Uncharacterized protein</fullName>
    </submittedName>
</protein>
<accession>A0A164ECX1</accession>
<comment type="caution">
    <text evidence="2">The sequence shown here is derived from an EMBL/GenBank/DDBJ whole genome shotgun (WGS) entry which is preliminary data.</text>
</comment>
<evidence type="ECO:0000313" key="2">
    <source>
        <dbReference type="EMBL" id="KZR96662.1"/>
    </source>
</evidence>
<name>A0A164ECX1_9CRUS</name>
<feature type="compositionally biased region" description="Basic and acidic residues" evidence="1">
    <location>
        <begin position="1"/>
        <end position="20"/>
    </location>
</feature>
<organism evidence="2 3">
    <name type="scientific">Daphnia magna</name>
    <dbReference type="NCBI Taxonomy" id="35525"/>
    <lineage>
        <taxon>Eukaryota</taxon>
        <taxon>Metazoa</taxon>
        <taxon>Ecdysozoa</taxon>
        <taxon>Arthropoda</taxon>
        <taxon>Crustacea</taxon>
        <taxon>Branchiopoda</taxon>
        <taxon>Diplostraca</taxon>
        <taxon>Cladocera</taxon>
        <taxon>Anomopoda</taxon>
        <taxon>Daphniidae</taxon>
        <taxon>Daphnia</taxon>
    </lineage>
</organism>
<gene>
    <name evidence="2" type="ORF">APZ42_008875</name>
</gene>
<reference evidence="2 3" key="1">
    <citation type="submission" date="2016-03" db="EMBL/GenBank/DDBJ databases">
        <title>EvidentialGene: Evidence-directed Construction of Genes on Genomes.</title>
        <authorList>
            <person name="Gilbert D.G."/>
            <person name="Choi J.-H."/>
            <person name="Mockaitis K."/>
            <person name="Colbourne J."/>
            <person name="Pfrender M."/>
        </authorList>
    </citation>
    <scope>NUCLEOTIDE SEQUENCE [LARGE SCALE GENOMIC DNA]</scope>
    <source>
        <strain evidence="2 3">Xinb3</strain>
        <tissue evidence="2">Complete organism</tissue>
    </source>
</reference>
<evidence type="ECO:0000256" key="1">
    <source>
        <dbReference type="SAM" id="MobiDB-lite"/>
    </source>
</evidence>
<feature type="non-terminal residue" evidence="2">
    <location>
        <position position="1"/>
    </location>
</feature>
<evidence type="ECO:0000313" key="3">
    <source>
        <dbReference type="Proteomes" id="UP000076858"/>
    </source>
</evidence>
<dbReference type="Proteomes" id="UP000076858">
    <property type="component" value="Unassembled WGS sequence"/>
</dbReference>
<dbReference type="EMBL" id="LRGB01024121">
    <property type="protein sequence ID" value="KZR96662.1"/>
    <property type="molecule type" value="Genomic_DNA"/>
</dbReference>